<proteinExistence type="predicted"/>
<dbReference type="VEuPathDB" id="VectorBase:GAUT009566"/>
<organism evidence="1 2">
    <name type="scientific">Glossina austeni</name>
    <name type="common">Savannah tsetse fly</name>
    <dbReference type="NCBI Taxonomy" id="7395"/>
    <lineage>
        <taxon>Eukaryota</taxon>
        <taxon>Metazoa</taxon>
        <taxon>Ecdysozoa</taxon>
        <taxon>Arthropoda</taxon>
        <taxon>Hexapoda</taxon>
        <taxon>Insecta</taxon>
        <taxon>Pterygota</taxon>
        <taxon>Neoptera</taxon>
        <taxon>Endopterygota</taxon>
        <taxon>Diptera</taxon>
        <taxon>Brachycera</taxon>
        <taxon>Muscomorpha</taxon>
        <taxon>Hippoboscoidea</taxon>
        <taxon>Glossinidae</taxon>
        <taxon>Glossina</taxon>
    </lineage>
</organism>
<name>A0A1A9UMP0_GLOAU</name>
<dbReference type="Proteomes" id="UP000078200">
    <property type="component" value="Unassembled WGS sequence"/>
</dbReference>
<dbReference type="EnsemblMetazoa" id="GAUT009566-RA">
    <property type="protein sequence ID" value="GAUT009566-PA"/>
    <property type="gene ID" value="GAUT009566"/>
</dbReference>
<dbReference type="AlphaFoldDB" id="A0A1A9UMP0"/>
<sequence>MFSVTESYCIKTCNAQNIKVFLLKTPQTHQKQELLKVNDYYHGLILIFKATPLKDKETQPNCVKDLMKQQILDIALMFYTSYRLNVHPGFERIDTDGSSNY</sequence>
<keyword evidence="2" id="KW-1185">Reference proteome</keyword>
<evidence type="ECO:0000313" key="1">
    <source>
        <dbReference type="EnsemblMetazoa" id="GAUT009566-PA"/>
    </source>
</evidence>
<evidence type="ECO:0000313" key="2">
    <source>
        <dbReference type="Proteomes" id="UP000078200"/>
    </source>
</evidence>
<accession>A0A1A9UMP0</accession>
<protein>
    <submittedName>
        <fullName evidence="1">Uncharacterized protein</fullName>
    </submittedName>
</protein>
<reference evidence="1" key="1">
    <citation type="submission" date="2020-05" db="UniProtKB">
        <authorList>
            <consortium name="EnsemblMetazoa"/>
        </authorList>
    </citation>
    <scope>IDENTIFICATION</scope>
    <source>
        <strain evidence="1">TTRI</strain>
    </source>
</reference>